<evidence type="ECO:0000256" key="1">
    <source>
        <dbReference type="SAM" id="MobiDB-lite"/>
    </source>
</evidence>
<dbReference type="EMBL" id="BAABFR010000082">
    <property type="protein sequence ID" value="GAA4400800.1"/>
    <property type="molecule type" value="Genomic_DNA"/>
</dbReference>
<dbReference type="PANTHER" id="PTHR43135:SF4">
    <property type="entry name" value="AMIDOHYDROLASE-RELATED DOMAIN-CONTAINING PROTEIN"/>
    <property type="match status" value="1"/>
</dbReference>
<dbReference type="InterPro" id="IPR011059">
    <property type="entry name" value="Metal-dep_hydrolase_composite"/>
</dbReference>
<dbReference type="SUPFAM" id="SSF51556">
    <property type="entry name" value="Metallo-dependent hydrolases"/>
    <property type="match status" value="1"/>
</dbReference>
<feature type="region of interest" description="Disordered" evidence="1">
    <location>
        <begin position="29"/>
        <end position="58"/>
    </location>
</feature>
<dbReference type="PANTHER" id="PTHR43135">
    <property type="entry name" value="ALPHA-D-RIBOSE 1-METHYLPHOSPHONATE 5-TRIPHOSPHATE DIPHOSPHATASE"/>
    <property type="match status" value="1"/>
</dbReference>
<dbReference type="Gene3D" id="3.20.20.140">
    <property type="entry name" value="Metal-dependent hydrolases"/>
    <property type="match status" value="1"/>
</dbReference>
<evidence type="ECO:0000313" key="4">
    <source>
        <dbReference type="Proteomes" id="UP001500635"/>
    </source>
</evidence>
<organism evidence="3 4">
    <name type="scientific">Tsukamurella soli</name>
    <dbReference type="NCBI Taxonomy" id="644556"/>
    <lineage>
        <taxon>Bacteria</taxon>
        <taxon>Bacillati</taxon>
        <taxon>Actinomycetota</taxon>
        <taxon>Actinomycetes</taxon>
        <taxon>Mycobacteriales</taxon>
        <taxon>Tsukamurellaceae</taxon>
        <taxon>Tsukamurella</taxon>
    </lineage>
</organism>
<feature type="compositionally biased region" description="Basic and acidic residues" evidence="1">
    <location>
        <begin position="31"/>
        <end position="58"/>
    </location>
</feature>
<evidence type="ECO:0000259" key="2">
    <source>
        <dbReference type="Pfam" id="PF01979"/>
    </source>
</evidence>
<feature type="domain" description="Amidohydrolase-related" evidence="2">
    <location>
        <begin position="84"/>
        <end position="397"/>
    </location>
</feature>
<keyword evidence="4" id="KW-1185">Reference proteome</keyword>
<sequence length="400" mass="42216">MGDAPGPVLHFRGSVLPDGPAEFWVVADGSSRSEERAEGATRLVDTDGSSRSEERAEGATRLVDTGVVRFAPQAGAAVELSGWAVPGLVDAHCHVGIAPSTAPTLELARSLARDDVRVGVTVIREPGSNLDTSPLDDELDMPRFVRMGRHIALTRRYIPGLGVQLDEQAQLVDEVRRQAEAGHGWVKIVGDWIDRSVGDLAPLWPDDVLAEAVGVAHAAGAKVASHVFGEDALPGLLAAGVDCIEHGSGLTDETIAQLVERGVALVPTLVQIANFPSIAEPALGKYPTYAKHMNALYERRYDTYRAAFDAGVPIYAGTDAGGFNAHGRLPAEIAELTRVMPPADAVAAASWRAREWLGFAGIDDGAPADFVVYADDPREVVAAGGALTPANVVLRGRVAR</sequence>
<dbReference type="Proteomes" id="UP001500635">
    <property type="component" value="Unassembled WGS sequence"/>
</dbReference>
<reference evidence="4" key="1">
    <citation type="journal article" date="2019" name="Int. J. Syst. Evol. Microbiol.">
        <title>The Global Catalogue of Microorganisms (GCM) 10K type strain sequencing project: providing services to taxonomists for standard genome sequencing and annotation.</title>
        <authorList>
            <consortium name="The Broad Institute Genomics Platform"/>
            <consortium name="The Broad Institute Genome Sequencing Center for Infectious Disease"/>
            <person name="Wu L."/>
            <person name="Ma J."/>
        </authorList>
    </citation>
    <scope>NUCLEOTIDE SEQUENCE [LARGE SCALE GENOMIC DNA]</scope>
    <source>
        <strain evidence="4">JCM 17688</strain>
    </source>
</reference>
<dbReference type="InterPro" id="IPR006680">
    <property type="entry name" value="Amidohydro-rel"/>
</dbReference>
<comment type="caution">
    <text evidence="3">The sequence shown here is derived from an EMBL/GenBank/DDBJ whole genome shotgun (WGS) entry which is preliminary data.</text>
</comment>
<proteinExistence type="predicted"/>
<dbReference type="Pfam" id="PF01979">
    <property type="entry name" value="Amidohydro_1"/>
    <property type="match status" value="1"/>
</dbReference>
<accession>A0ABP8K575</accession>
<name>A0ABP8K575_9ACTN</name>
<dbReference type="Gene3D" id="2.30.40.10">
    <property type="entry name" value="Urease, subunit C, domain 1"/>
    <property type="match status" value="1"/>
</dbReference>
<dbReference type="RefSeq" id="WP_344999297.1">
    <property type="nucleotide sequence ID" value="NZ_BAABFR010000082.1"/>
</dbReference>
<dbReference type="InterPro" id="IPR032466">
    <property type="entry name" value="Metal_Hydrolase"/>
</dbReference>
<protein>
    <submittedName>
        <fullName evidence="3">Amidohydrolase family protein</fullName>
    </submittedName>
</protein>
<dbReference type="InterPro" id="IPR051781">
    <property type="entry name" value="Metallo-dep_Hydrolase"/>
</dbReference>
<evidence type="ECO:0000313" key="3">
    <source>
        <dbReference type="EMBL" id="GAA4400800.1"/>
    </source>
</evidence>
<gene>
    <name evidence="3" type="ORF">GCM10023147_39730</name>
</gene>